<evidence type="ECO:0000256" key="4">
    <source>
        <dbReference type="ARBA" id="ARBA00022553"/>
    </source>
</evidence>
<dbReference type="Gene3D" id="2.30.38.10">
    <property type="entry name" value="Luciferase, Domain 3"/>
    <property type="match status" value="1"/>
</dbReference>
<evidence type="ECO:0000256" key="2">
    <source>
        <dbReference type="ARBA" id="ARBA00006432"/>
    </source>
</evidence>
<dbReference type="FunFam" id="1.10.1200.10:FF:000005">
    <property type="entry name" value="Nonribosomal peptide synthetase 1"/>
    <property type="match status" value="1"/>
</dbReference>
<dbReference type="SUPFAM" id="SSF52777">
    <property type="entry name" value="CoA-dependent acyltransferases"/>
    <property type="match status" value="6"/>
</dbReference>
<dbReference type="GO" id="GO:0044550">
    <property type="term" value="P:secondary metabolite biosynthetic process"/>
    <property type="evidence" value="ECO:0007669"/>
    <property type="project" value="UniProtKB-ARBA"/>
</dbReference>
<dbReference type="InterPro" id="IPR020806">
    <property type="entry name" value="PKS_PP-bd"/>
</dbReference>
<dbReference type="CDD" id="cd05930">
    <property type="entry name" value="A_NRPS"/>
    <property type="match status" value="1"/>
</dbReference>
<dbReference type="NCBIfam" id="TIGR01733">
    <property type="entry name" value="AA-adenyl-dom"/>
    <property type="match status" value="2"/>
</dbReference>
<dbReference type="InterPro" id="IPR020845">
    <property type="entry name" value="AMP-binding_CS"/>
</dbReference>
<dbReference type="EMBL" id="FTNT01000001">
    <property type="protein sequence ID" value="SIR62226.1"/>
    <property type="molecule type" value="Genomic_DNA"/>
</dbReference>
<dbReference type="GO" id="GO:0031177">
    <property type="term" value="F:phosphopantetheine binding"/>
    <property type="evidence" value="ECO:0007669"/>
    <property type="project" value="InterPro"/>
</dbReference>
<dbReference type="InterPro" id="IPR001031">
    <property type="entry name" value="Thioesterase"/>
</dbReference>
<dbReference type="Gene3D" id="3.40.50.1820">
    <property type="entry name" value="alpha/beta hydrolase"/>
    <property type="match status" value="1"/>
</dbReference>
<dbReference type="PROSITE" id="PS50075">
    <property type="entry name" value="CARRIER"/>
    <property type="match status" value="2"/>
</dbReference>
<dbReference type="InterPro" id="IPR036736">
    <property type="entry name" value="ACP-like_sf"/>
</dbReference>
<dbReference type="Gene3D" id="3.40.50.12780">
    <property type="entry name" value="N-terminal domain of ligase-like"/>
    <property type="match status" value="1"/>
</dbReference>
<accession>A0A1N7CF45</accession>
<keyword evidence="4" id="KW-0597">Phosphoprotein</keyword>
<sequence length="3164" mass="342790">MPDQSIGTSDPGSDHVRPDLLRLNAAQTDMLLAEHASPDTGLLVTGYVVDFDLDTDPIVLHQAITAVITEFEPARGRFEVDADGHPFVVSSGITPVTDNIDLRADADPDGAAETLMTADLRTPIDVGADPLLRSALLWLPDGYRWYLRAHHTIMDAAGAILLAEAVLAVYRGGQTPRWDFASVVADDDTYRGSADLDADRRFWADRMRELGPPLTLLPTPPVPSGRAHRHDVDLGVDTTRSIADLAGRLGVRPAHLLLAGYAAYVHRWTGEPVVTLTVPTAARATPTLRATPGMVSTNHPLTVGVDAADTVATLAGRIRDHLDEARSHRRYRGEDMLRDLQAVEGGSRGFFGPGVNIILAEGESSRAPAWRARPLDVGPFRDLEVVVSAIGTDPPTVLTTRGDAAMTEEIDSHGDTLAAFLRGLLTEPDAPIGEVDLLSTSARERILEHFNDTDTDVDRTPVIDRFTVAAAIDPAAVAIVDGSRRICYADLERRVDELAGALLDAGLHAEDVVALGMPRSAEMVVALLAVLRAGGAFVPVDPGWPADRRSKVLTDARARHVLGSPDWPIDLDDWAYAGAGTDGRRPVIRPDQLSYVMFTSGSTGRPKGAMIRHAAIAERLQWQVDDILRFGSDDASLFKAPLAFDISVNEILLPLVTGGRLVVAEPGGDRDPRYLLDLIEREGITFVYLVSSMLDALLQLDDGGRMAGLRHVWCGGEVLTPNLFARFRRALDTTLYHGYGPAETTIGVSHVVYRDSSDRIATSIGRPNPNTSLYVLDSRLRPVPIGCGGELYAAGSLLGRGYVSAPELTAARFVADPFAADGSRMYRTGDLVRWRPDGSLDFLGRADNQVKIRGMRLELEDVEAALSAHPSVRHAAVIVINRGGDDALAAYAVLDGRTDDAAPDLRGWLRDRLPEYMVPAHITVLDQFPLTANGKLDRRALPEPATTTSRGTSADTVAPRTDSERRLCAVFARVLGRDDVGVTDDFFTLGGHSLMAFRLASAIESEFGTSVSLATLFDGRTVAAVASTVELDGNTAGAETAPGDFPSDTTGPVSAGQQQLLFLDELSGPSTDYLLVADLDLHDPLDADLLRAALLDVTTRHPVLRTVYPRSDGRREQRVLDPTDIGDLVDVHDDVTVTPFDLTADLPIRIALDNGATPPRLRITLHHIACDQESVPIILADLAAAYTRRHDEEPTVEHAENPAADQVQFARWQHHLLGGPDDTTSRAATELDFWSRRLADVPPIAPLPHDFPRPEVSTAQGELLTAALAGDIVAGLRKLTDDMSVTPLMALHAAVALSLEACGTGDIVALGTAVDGRTHHQLAGTVGYFVNTVVLATRVDVDDTFTDVVRRVRRDDVEAYDHRTIPFERVVEQLAPPRPLGVNPLFQVMIAQFDDRPLTADFAGDLARSRFGGGGVSAKFDLTFGIGRTHEGTDAISLVYDTELFTDITAQGLLDAVHIALAHGVRHPDERASRPVPIAAATDGPLPLAADQRRLVNADIGPEATLQHTIPGGSAELVYRMASRNDALRMVLDTAGAEPRLRVRDIAEVIADDPLSPVTVDIENRGFVARLADDGLHLQVHPLLIDPESWSLMGIDSSDARFTDYLRGAAATAADLDIVESGEIWLDQGDAAAEALESRPRALPTVGSTTGDQHAPITLRRRIDRPRVSLDLTDTTTGALIALARALRSDASDFAELVEVDEPDRDRRPGLVGHLRRRYPRLLTPELAGSSLDDARAQRDSGDIPHPSTFDIAGLVSPHTEGIFEEFPAPTASLTVSHGGAAFRLPTSTPVDAALVVDAEALELVVTVAAPSSPHAVTHLVDRWIDEFAMLLPELARPEDPADLLPRLSDAEINRLESVVGPARRVWPLSPLQTGLLFHLQAADDSDVYLSQTTVEIRGALDRDRLAVAADAAADAYPNVAVAFTELGGRTVQVVPERTVIPWTYATGTDLDAFTAAERAKPFDPHDPPLFRFGVHTEGPHRHHLVFTAEHILLDGWSIWRFLMSVLDSYTDTAAARSRPVTPFSTYLSWLQGRDVAEAKVEWSEYLGGIEEPTLVAPREQSLGATTARESRDHRFRLEPELSRQLFRTAEQTGVTLSTVFEVAWSLTLRHITGSDDVSFGSVVSGRPAEIDGIDTTIGLLFNTVPTRFVLDRSASMTQTLRDAQQRKLLHLVHPYVTLSELLQLSGHRALFDTLFVFQNTPVLSPDKPFGPPGREIYVDDVRLDDATHYPITVVVNPADPAVSLRVMYQADVISETRLTRWLDTYTRILTAIAEHPDGAVSRLDPLSPADRHLVLDTVNRTRHEVPEETVYDLLNEQAVRSAEHPAVRSGATMLTYADLVERANRLGRVLLAHGAGPEQRVALLLPRSEAMVVALFAVFAAHSAYVPIDAEHPAERIDHMVDAAEPTVILTDSSLVDRLPAHLRDDPRTLLLDRIDDQLSAVSGDHVTDIDRATPSSPDQLAYIIFTSGSTGRPKGVAVPYRGLTNMYYNHAETIFTPVLREQGGRRIKIAHTTSFSFDASWEQLLWLLAGHEVHVIDSDMRRDPPGLLSYFDTQRIDAFDVTPTYGDLLVDSGLLNRPRCRGRNDADDTGLIFVSLGGEAVGEKLWTALRDAPGVGGYNLYGPTEYTINALGADVADTVTPSVGRPIWNTRAYVLDSTLMAVGPDGVGELYLAGAGMARGYVAMPDRTAERFVACPFGDPGERMYRTGDLVRRCPDGTLDYLGRADDQIKIRGHRIEPAEIANVLTTRPGVARCAVVPMTGPSGSPELAAFVIADDEQTASDDFLDGLRRILRETLPSYMVPAAVTAVTELPLTVNGKLDVRALPEPRWAGAEGAHTEPESALEQAIADIVADLLGVDQVGRDDDFFVIGGHSLLAARLAGRIGSVVGRSLSIRDVYQNPTPAGLAAASLSSSDGGSLLAPVLTLREGSGPTVVCFQPAGGLAWSYMGLVRFLTGDESVIALQDAYLTDGTTESETFDALVDDQYRRLREAVPSGPYHLLGWSFGGQLAHEVGSRLQAAGEEVRSLTLLDSFIVGDVAPEPDPEISAAFADHVRTDSLLSTLDTEVQDRLISTHRRHLRLTASQQSSRFGGDALLICATEGLDAELDQQRVRMWSQRVDGELRVERVDLPHLALGEARGWNAIGTTVADHITREPGGSTDRR</sequence>
<dbReference type="InterPro" id="IPR001242">
    <property type="entry name" value="Condensation_dom"/>
</dbReference>
<dbReference type="FunFam" id="1.10.1200.10:FF:000016">
    <property type="entry name" value="Non-ribosomal peptide synthase"/>
    <property type="match status" value="1"/>
</dbReference>
<dbReference type="InterPro" id="IPR025110">
    <property type="entry name" value="AMP-bd_C"/>
</dbReference>
<dbReference type="STRING" id="1344003.SAMN05445060_0094"/>
<dbReference type="FunFam" id="3.30.300.30:FF:000010">
    <property type="entry name" value="Enterobactin synthetase component F"/>
    <property type="match status" value="1"/>
</dbReference>
<dbReference type="SMART" id="SM00823">
    <property type="entry name" value="PKS_PP"/>
    <property type="match status" value="2"/>
</dbReference>
<dbReference type="PROSITE" id="PS00455">
    <property type="entry name" value="AMP_BINDING"/>
    <property type="match status" value="2"/>
</dbReference>
<dbReference type="FunFam" id="2.30.38.10:FF:000001">
    <property type="entry name" value="Non-ribosomal peptide synthetase PvdI"/>
    <property type="match status" value="2"/>
</dbReference>
<keyword evidence="3" id="KW-0596">Phosphopantetheine</keyword>
<dbReference type="InterPro" id="IPR042099">
    <property type="entry name" value="ANL_N_sf"/>
</dbReference>
<dbReference type="GO" id="GO:0008610">
    <property type="term" value="P:lipid biosynthetic process"/>
    <property type="evidence" value="ECO:0007669"/>
    <property type="project" value="UniProtKB-ARBA"/>
</dbReference>
<dbReference type="InterPro" id="IPR045851">
    <property type="entry name" value="AMP-bd_C_sf"/>
</dbReference>
<dbReference type="InterPro" id="IPR009081">
    <property type="entry name" value="PP-bd_ACP"/>
</dbReference>
<dbReference type="GO" id="GO:0043041">
    <property type="term" value="P:amino acid activation for nonribosomal peptide biosynthetic process"/>
    <property type="evidence" value="ECO:0007669"/>
    <property type="project" value="TreeGrafter"/>
</dbReference>
<protein>
    <submittedName>
        <fullName evidence="7">Amino acid adenylation domain-containing protein</fullName>
    </submittedName>
</protein>
<dbReference type="OrthoDB" id="4501954at2"/>
<dbReference type="Pfam" id="PF00501">
    <property type="entry name" value="AMP-binding"/>
    <property type="match status" value="2"/>
</dbReference>
<dbReference type="Pfam" id="PF00975">
    <property type="entry name" value="Thioesterase"/>
    <property type="match status" value="1"/>
</dbReference>
<dbReference type="PANTHER" id="PTHR45527">
    <property type="entry name" value="NONRIBOSOMAL PEPTIDE SYNTHETASE"/>
    <property type="match status" value="1"/>
</dbReference>
<evidence type="ECO:0000256" key="1">
    <source>
        <dbReference type="ARBA" id="ARBA00001957"/>
    </source>
</evidence>
<gene>
    <name evidence="7" type="ORF">SAMN05445060_0094</name>
</gene>
<dbReference type="SMART" id="SM00824">
    <property type="entry name" value="PKS_TE"/>
    <property type="match status" value="1"/>
</dbReference>
<dbReference type="GO" id="GO:0005737">
    <property type="term" value="C:cytoplasm"/>
    <property type="evidence" value="ECO:0007669"/>
    <property type="project" value="TreeGrafter"/>
</dbReference>
<feature type="domain" description="Carrier" evidence="6">
    <location>
        <begin position="958"/>
        <end position="1033"/>
    </location>
</feature>
<dbReference type="Proteomes" id="UP000186218">
    <property type="component" value="Unassembled WGS sequence"/>
</dbReference>
<name>A0A1N7CF45_9NOCA</name>
<comment type="similarity">
    <text evidence="2">Belongs to the ATP-dependent AMP-binding enzyme family.</text>
</comment>
<dbReference type="FunFam" id="3.40.50.980:FF:000001">
    <property type="entry name" value="Non-ribosomal peptide synthetase"/>
    <property type="match status" value="1"/>
</dbReference>
<feature type="region of interest" description="Disordered" evidence="5">
    <location>
        <begin position="938"/>
        <end position="959"/>
    </location>
</feature>
<dbReference type="CDD" id="cd17646">
    <property type="entry name" value="A_NRPS_AB3403-like"/>
    <property type="match status" value="1"/>
</dbReference>
<dbReference type="Pfam" id="PF13193">
    <property type="entry name" value="AMP-binding_C"/>
    <property type="match status" value="2"/>
</dbReference>
<proteinExistence type="inferred from homology"/>
<dbReference type="Pfam" id="PF00668">
    <property type="entry name" value="Condensation"/>
    <property type="match status" value="3"/>
</dbReference>
<dbReference type="InterPro" id="IPR020802">
    <property type="entry name" value="TesA-like"/>
</dbReference>
<keyword evidence="8" id="KW-1185">Reference proteome</keyword>
<dbReference type="InterPro" id="IPR023213">
    <property type="entry name" value="CAT-like_dom_sf"/>
</dbReference>
<dbReference type="SUPFAM" id="SSF47336">
    <property type="entry name" value="ACP-like"/>
    <property type="match status" value="2"/>
</dbReference>
<dbReference type="Pfam" id="PF00550">
    <property type="entry name" value="PP-binding"/>
    <property type="match status" value="2"/>
</dbReference>
<dbReference type="Gene3D" id="1.10.1200.10">
    <property type="entry name" value="ACP-like"/>
    <property type="match status" value="1"/>
</dbReference>
<evidence type="ECO:0000256" key="5">
    <source>
        <dbReference type="SAM" id="MobiDB-lite"/>
    </source>
</evidence>
<dbReference type="GO" id="GO:0003824">
    <property type="term" value="F:catalytic activity"/>
    <property type="evidence" value="ECO:0007669"/>
    <property type="project" value="InterPro"/>
</dbReference>
<comment type="cofactor">
    <cofactor evidence="1">
        <name>pantetheine 4'-phosphate</name>
        <dbReference type="ChEBI" id="CHEBI:47942"/>
    </cofactor>
</comment>
<dbReference type="GO" id="GO:0072330">
    <property type="term" value="P:monocarboxylic acid biosynthetic process"/>
    <property type="evidence" value="ECO:0007669"/>
    <property type="project" value="UniProtKB-ARBA"/>
</dbReference>
<evidence type="ECO:0000313" key="7">
    <source>
        <dbReference type="EMBL" id="SIR62226.1"/>
    </source>
</evidence>
<dbReference type="InterPro" id="IPR000873">
    <property type="entry name" value="AMP-dep_synth/lig_dom"/>
</dbReference>
<dbReference type="InterPro" id="IPR010071">
    <property type="entry name" value="AA_adenyl_dom"/>
</dbReference>
<dbReference type="InterPro" id="IPR029058">
    <property type="entry name" value="AB_hydrolase_fold"/>
</dbReference>
<dbReference type="Gene3D" id="3.30.300.30">
    <property type="match status" value="2"/>
</dbReference>
<feature type="domain" description="Carrier" evidence="6">
    <location>
        <begin position="2840"/>
        <end position="2915"/>
    </location>
</feature>
<dbReference type="FunFam" id="3.40.50.12780:FF:000012">
    <property type="entry name" value="Non-ribosomal peptide synthetase"/>
    <property type="match status" value="1"/>
</dbReference>
<organism evidence="7 8">
    <name type="scientific">Williamsia sterculiae</name>
    <dbReference type="NCBI Taxonomy" id="1344003"/>
    <lineage>
        <taxon>Bacteria</taxon>
        <taxon>Bacillati</taxon>
        <taxon>Actinomycetota</taxon>
        <taxon>Actinomycetes</taxon>
        <taxon>Mycobacteriales</taxon>
        <taxon>Nocardiaceae</taxon>
        <taxon>Williamsia</taxon>
    </lineage>
</organism>
<dbReference type="UniPathway" id="UPA00011"/>
<dbReference type="SUPFAM" id="SSF56801">
    <property type="entry name" value="Acetyl-CoA synthetase-like"/>
    <property type="match status" value="2"/>
</dbReference>
<dbReference type="PANTHER" id="PTHR45527:SF1">
    <property type="entry name" value="FATTY ACID SYNTHASE"/>
    <property type="match status" value="1"/>
</dbReference>
<dbReference type="Gene3D" id="3.40.50.980">
    <property type="match status" value="2"/>
</dbReference>
<dbReference type="SUPFAM" id="SSF53474">
    <property type="entry name" value="alpha/beta-Hydrolases"/>
    <property type="match status" value="1"/>
</dbReference>
<feature type="compositionally biased region" description="Polar residues" evidence="5">
    <location>
        <begin position="945"/>
        <end position="955"/>
    </location>
</feature>
<evidence type="ECO:0000313" key="8">
    <source>
        <dbReference type="Proteomes" id="UP000186218"/>
    </source>
</evidence>
<reference evidence="7 8" key="1">
    <citation type="submission" date="2017-01" db="EMBL/GenBank/DDBJ databases">
        <authorList>
            <person name="Mah S.A."/>
            <person name="Swanson W.J."/>
            <person name="Moy G.W."/>
            <person name="Vacquier V.D."/>
        </authorList>
    </citation>
    <scope>NUCLEOTIDE SEQUENCE [LARGE SCALE GENOMIC DNA]</scope>
    <source>
        <strain evidence="7 8">CPCC 203464</strain>
    </source>
</reference>
<dbReference type="Gene3D" id="3.30.559.30">
    <property type="entry name" value="Nonribosomal peptide synthetase, condensation domain"/>
    <property type="match status" value="3"/>
</dbReference>
<evidence type="ECO:0000256" key="3">
    <source>
        <dbReference type="ARBA" id="ARBA00022450"/>
    </source>
</evidence>
<dbReference type="Gene3D" id="3.30.559.10">
    <property type="entry name" value="Chloramphenicol acetyltransferase-like domain"/>
    <property type="match status" value="3"/>
</dbReference>
<evidence type="ECO:0000259" key="6">
    <source>
        <dbReference type="PROSITE" id="PS50075"/>
    </source>
</evidence>